<name>A0A9D4HQ50_DREPO</name>
<evidence type="ECO:0000313" key="2">
    <source>
        <dbReference type="Proteomes" id="UP000828390"/>
    </source>
</evidence>
<dbReference type="AlphaFoldDB" id="A0A9D4HQ50"/>
<protein>
    <submittedName>
        <fullName evidence="1">Uncharacterized protein</fullName>
    </submittedName>
</protein>
<proteinExistence type="predicted"/>
<organism evidence="1 2">
    <name type="scientific">Dreissena polymorpha</name>
    <name type="common">Zebra mussel</name>
    <name type="synonym">Mytilus polymorpha</name>
    <dbReference type="NCBI Taxonomy" id="45954"/>
    <lineage>
        <taxon>Eukaryota</taxon>
        <taxon>Metazoa</taxon>
        <taxon>Spiralia</taxon>
        <taxon>Lophotrochozoa</taxon>
        <taxon>Mollusca</taxon>
        <taxon>Bivalvia</taxon>
        <taxon>Autobranchia</taxon>
        <taxon>Heteroconchia</taxon>
        <taxon>Euheterodonta</taxon>
        <taxon>Imparidentia</taxon>
        <taxon>Neoheterodontei</taxon>
        <taxon>Myida</taxon>
        <taxon>Dreissenoidea</taxon>
        <taxon>Dreissenidae</taxon>
        <taxon>Dreissena</taxon>
    </lineage>
</organism>
<evidence type="ECO:0000313" key="1">
    <source>
        <dbReference type="EMBL" id="KAH3726865.1"/>
    </source>
</evidence>
<accession>A0A9D4HQ50</accession>
<keyword evidence="2" id="KW-1185">Reference proteome</keyword>
<sequence length="108" mass="12096">MSDIAITLIGAIILLVIFVFCKKGSRTENPSQPNGCHSINVRIELVLDGHAALQRVHRNHDEGSSQRCTGCGCLVWTRFEDHRHAIENHVIPIRLSTTVERIEDNQAD</sequence>
<dbReference type="Proteomes" id="UP000828390">
    <property type="component" value="Unassembled WGS sequence"/>
</dbReference>
<reference evidence="1" key="1">
    <citation type="journal article" date="2019" name="bioRxiv">
        <title>The Genome of the Zebra Mussel, Dreissena polymorpha: A Resource for Invasive Species Research.</title>
        <authorList>
            <person name="McCartney M.A."/>
            <person name="Auch B."/>
            <person name="Kono T."/>
            <person name="Mallez S."/>
            <person name="Zhang Y."/>
            <person name="Obille A."/>
            <person name="Becker A."/>
            <person name="Abrahante J.E."/>
            <person name="Garbe J."/>
            <person name="Badalamenti J.P."/>
            <person name="Herman A."/>
            <person name="Mangelson H."/>
            <person name="Liachko I."/>
            <person name="Sullivan S."/>
            <person name="Sone E.D."/>
            <person name="Koren S."/>
            <person name="Silverstein K.A.T."/>
            <person name="Beckman K.B."/>
            <person name="Gohl D.M."/>
        </authorList>
    </citation>
    <scope>NUCLEOTIDE SEQUENCE</scope>
    <source>
        <strain evidence="1">Duluth1</strain>
        <tissue evidence="1">Whole animal</tissue>
    </source>
</reference>
<comment type="caution">
    <text evidence="1">The sequence shown here is derived from an EMBL/GenBank/DDBJ whole genome shotgun (WGS) entry which is preliminary data.</text>
</comment>
<dbReference type="EMBL" id="JAIWYP010000012">
    <property type="protein sequence ID" value="KAH3726865.1"/>
    <property type="molecule type" value="Genomic_DNA"/>
</dbReference>
<reference evidence="1" key="2">
    <citation type="submission" date="2020-11" db="EMBL/GenBank/DDBJ databases">
        <authorList>
            <person name="McCartney M.A."/>
            <person name="Auch B."/>
            <person name="Kono T."/>
            <person name="Mallez S."/>
            <person name="Becker A."/>
            <person name="Gohl D.M."/>
            <person name="Silverstein K.A.T."/>
            <person name="Koren S."/>
            <person name="Bechman K.B."/>
            <person name="Herman A."/>
            <person name="Abrahante J.E."/>
            <person name="Garbe J."/>
        </authorList>
    </citation>
    <scope>NUCLEOTIDE SEQUENCE</scope>
    <source>
        <strain evidence="1">Duluth1</strain>
        <tissue evidence="1">Whole animal</tissue>
    </source>
</reference>
<gene>
    <name evidence="1" type="ORF">DPMN_052740</name>
</gene>